<organism evidence="5">
    <name type="scientific">Capitella teleta</name>
    <name type="common">Polychaete worm</name>
    <dbReference type="NCBI Taxonomy" id="283909"/>
    <lineage>
        <taxon>Eukaryota</taxon>
        <taxon>Metazoa</taxon>
        <taxon>Spiralia</taxon>
        <taxon>Lophotrochozoa</taxon>
        <taxon>Annelida</taxon>
        <taxon>Polychaeta</taxon>
        <taxon>Sedentaria</taxon>
        <taxon>Scolecida</taxon>
        <taxon>Capitellidae</taxon>
        <taxon>Capitella</taxon>
    </lineage>
</organism>
<evidence type="ECO:0000313" key="6">
    <source>
        <dbReference type="EnsemblMetazoa" id="CapteP93585"/>
    </source>
</evidence>
<evidence type="ECO:0000313" key="5">
    <source>
        <dbReference type="EMBL" id="ELU04085.1"/>
    </source>
</evidence>
<dbReference type="GO" id="GO:0016831">
    <property type="term" value="F:carboxy-lyase activity"/>
    <property type="evidence" value="ECO:0007669"/>
    <property type="project" value="UniProtKB-KW"/>
</dbReference>
<dbReference type="InterPro" id="IPR015424">
    <property type="entry name" value="PyrdxlP-dep_Trfase"/>
</dbReference>
<evidence type="ECO:0000256" key="3">
    <source>
        <dbReference type="ARBA" id="ARBA00022793"/>
    </source>
</evidence>
<dbReference type="PANTHER" id="PTHR45677:SF8">
    <property type="entry name" value="CYSTEINE SULFINIC ACID DECARBOXYLASE"/>
    <property type="match status" value="1"/>
</dbReference>
<gene>
    <name evidence="5" type="ORF">CAPTEDRAFT_93585</name>
</gene>
<accession>R7UCH8</accession>
<dbReference type="Gene3D" id="3.90.1150.170">
    <property type="match status" value="1"/>
</dbReference>
<feature type="non-terminal residue" evidence="5">
    <location>
        <position position="1"/>
    </location>
</feature>
<proteinExistence type="inferred from homology"/>
<dbReference type="GO" id="GO:0019752">
    <property type="term" value="P:carboxylic acid metabolic process"/>
    <property type="evidence" value="ECO:0007669"/>
    <property type="project" value="InterPro"/>
</dbReference>
<comment type="cofactor">
    <cofactor evidence="1">
        <name>pyridoxal 5'-phosphate</name>
        <dbReference type="ChEBI" id="CHEBI:597326"/>
    </cofactor>
</comment>
<reference evidence="5 7" key="2">
    <citation type="journal article" date="2013" name="Nature">
        <title>Insights into bilaterian evolution from three spiralian genomes.</title>
        <authorList>
            <person name="Simakov O."/>
            <person name="Marletaz F."/>
            <person name="Cho S.J."/>
            <person name="Edsinger-Gonzales E."/>
            <person name="Havlak P."/>
            <person name="Hellsten U."/>
            <person name="Kuo D.H."/>
            <person name="Larsson T."/>
            <person name="Lv J."/>
            <person name="Arendt D."/>
            <person name="Savage R."/>
            <person name="Osoegawa K."/>
            <person name="de Jong P."/>
            <person name="Grimwood J."/>
            <person name="Chapman J.A."/>
            <person name="Shapiro H."/>
            <person name="Aerts A."/>
            <person name="Otillar R.P."/>
            <person name="Terry A.Y."/>
            <person name="Boore J.L."/>
            <person name="Grigoriev I.V."/>
            <person name="Lindberg D.R."/>
            <person name="Seaver E.C."/>
            <person name="Weisblat D.A."/>
            <person name="Putnam N.H."/>
            <person name="Rokhsar D.S."/>
        </authorList>
    </citation>
    <scope>NUCLEOTIDE SEQUENCE</scope>
    <source>
        <strain evidence="5 7">I ESC-2004</strain>
    </source>
</reference>
<evidence type="ECO:0000256" key="1">
    <source>
        <dbReference type="ARBA" id="ARBA00001933"/>
    </source>
</evidence>
<dbReference type="EMBL" id="AMQN01001441">
    <property type="status" value="NOT_ANNOTATED_CDS"/>
    <property type="molecule type" value="Genomic_DNA"/>
</dbReference>
<comment type="similarity">
    <text evidence="2">Belongs to the group II decarboxylase family.</text>
</comment>
<name>R7UCH8_CAPTE</name>
<evidence type="ECO:0000256" key="4">
    <source>
        <dbReference type="ARBA" id="ARBA00022898"/>
    </source>
</evidence>
<evidence type="ECO:0000313" key="7">
    <source>
        <dbReference type="Proteomes" id="UP000014760"/>
    </source>
</evidence>
<keyword evidence="3" id="KW-0210">Decarboxylase</keyword>
<protein>
    <submittedName>
        <fullName evidence="5 6">Uncharacterized protein</fullName>
    </submittedName>
</protein>
<dbReference type="SUPFAM" id="SSF53383">
    <property type="entry name" value="PLP-dependent transferases"/>
    <property type="match status" value="1"/>
</dbReference>
<reference evidence="7" key="1">
    <citation type="submission" date="2012-12" db="EMBL/GenBank/DDBJ databases">
        <authorList>
            <person name="Hellsten U."/>
            <person name="Grimwood J."/>
            <person name="Chapman J.A."/>
            <person name="Shapiro H."/>
            <person name="Aerts A."/>
            <person name="Otillar R.P."/>
            <person name="Terry A.Y."/>
            <person name="Boore J.L."/>
            <person name="Simakov O."/>
            <person name="Marletaz F."/>
            <person name="Cho S.-J."/>
            <person name="Edsinger-Gonzales E."/>
            <person name="Havlak P."/>
            <person name="Kuo D.-H."/>
            <person name="Larsson T."/>
            <person name="Lv J."/>
            <person name="Arendt D."/>
            <person name="Savage R."/>
            <person name="Osoegawa K."/>
            <person name="de Jong P."/>
            <person name="Lindberg D.R."/>
            <person name="Seaver E.C."/>
            <person name="Weisblat D.A."/>
            <person name="Putnam N.H."/>
            <person name="Grigoriev I.V."/>
            <person name="Rokhsar D.S."/>
        </authorList>
    </citation>
    <scope>NUCLEOTIDE SEQUENCE</scope>
    <source>
        <strain evidence="7">I ESC-2004</strain>
    </source>
</reference>
<sequence>KVVDFKFPKELSALIDLKLSEEASEQTTLVDLCKKIFQYSVKTGHPHFINQIFAGLDVHGLAGSWITDTLNSSQSVNF</sequence>
<dbReference type="HOGENOM" id="CLU_2628893_0_0_1"/>
<keyword evidence="7" id="KW-1185">Reference proteome</keyword>
<dbReference type="Proteomes" id="UP000014760">
    <property type="component" value="Unassembled WGS sequence"/>
</dbReference>
<dbReference type="Pfam" id="PF00282">
    <property type="entry name" value="Pyridoxal_deC"/>
    <property type="match status" value="1"/>
</dbReference>
<dbReference type="EMBL" id="KB302615">
    <property type="protein sequence ID" value="ELU04085.1"/>
    <property type="molecule type" value="Genomic_DNA"/>
</dbReference>
<keyword evidence="4" id="KW-0663">Pyridoxal phosphate</keyword>
<dbReference type="GO" id="GO:0030170">
    <property type="term" value="F:pyridoxal phosphate binding"/>
    <property type="evidence" value="ECO:0007669"/>
    <property type="project" value="InterPro"/>
</dbReference>
<dbReference type="EnsemblMetazoa" id="CapteT93585">
    <property type="protein sequence ID" value="CapteP93585"/>
    <property type="gene ID" value="CapteG93585"/>
</dbReference>
<dbReference type="PANTHER" id="PTHR45677">
    <property type="entry name" value="GLUTAMATE DECARBOXYLASE-RELATED"/>
    <property type="match status" value="1"/>
</dbReference>
<keyword evidence="3" id="KW-0456">Lyase</keyword>
<dbReference type="AlphaFoldDB" id="R7UCH8"/>
<dbReference type="OrthoDB" id="392571at2759"/>
<evidence type="ECO:0000256" key="2">
    <source>
        <dbReference type="ARBA" id="ARBA00009533"/>
    </source>
</evidence>
<dbReference type="InterPro" id="IPR002129">
    <property type="entry name" value="PyrdxlP-dep_de-COase"/>
</dbReference>
<reference evidence="6" key="3">
    <citation type="submission" date="2015-06" db="UniProtKB">
        <authorList>
            <consortium name="EnsemblMetazoa"/>
        </authorList>
    </citation>
    <scope>IDENTIFICATION</scope>
</reference>
<dbReference type="STRING" id="283909.R7UCH8"/>
<dbReference type="GO" id="GO:0005737">
    <property type="term" value="C:cytoplasm"/>
    <property type="evidence" value="ECO:0007669"/>
    <property type="project" value="TreeGrafter"/>
</dbReference>